<evidence type="ECO:0000313" key="3">
    <source>
        <dbReference type="Proteomes" id="UP000319627"/>
    </source>
</evidence>
<dbReference type="AlphaFoldDB" id="A0A562HZL3"/>
<evidence type="ECO:0000313" key="2">
    <source>
        <dbReference type="EMBL" id="TWH63858.1"/>
    </source>
</evidence>
<dbReference type="Proteomes" id="UP000319627">
    <property type="component" value="Unassembled WGS sequence"/>
</dbReference>
<dbReference type="SUPFAM" id="SSF52540">
    <property type="entry name" value="P-loop containing nucleoside triphosphate hydrolases"/>
    <property type="match status" value="1"/>
</dbReference>
<sequence>MFKKAERKQARLRLALSGPSGSGKTYSALLIAKGLGGKIAVLDTEHESASLYAGMEGIPEFDTCGLEPPYSPERYIEVIKGAEAAGYNTLIIDSYSHEWMGSGGCLEINDQIARAKYRGNTWSAWNETTPRHRKLIDKILATPLHIICTMRSKTETAQGEDKKVVKLGMKSEQREGSDYEFTTVLDMTHGSGGIANASKDRTRLFQDPEQITEETGQKLLHWLNSGSENPDQRAQSMVVDFIATLDEATTVADLQAAFAVAWRELNGQDHLQAKVQTAYEARKQAFTARRQETAYG</sequence>
<feature type="domain" description="AAA+ ATPase" evidence="1">
    <location>
        <begin position="10"/>
        <end position="209"/>
    </location>
</feature>
<dbReference type="OrthoDB" id="1625426at2"/>
<dbReference type="EMBL" id="VLKG01000017">
    <property type="protein sequence ID" value="TWH63858.1"/>
    <property type="molecule type" value="Genomic_DNA"/>
</dbReference>
<comment type="caution">
    <text evidence="2">The sequence shown here is derived from an EMBL/GenBank/DDBJ whole genome shotgun (WGS) entry which is preliminary data.</text>
</comment>
<gene>
    <name evidence="2" type="ORF">LX59_03022</name>
</gene>
<protein>
    <submittedName>
        <fullName evidence="2">AAA domain-containing protein</fullName>
    </submittedName>
</protein>
<evidence type="ECO:0000259" key="1">
    <source>
        <dbReference type="SMART" id="SM00382"/>
    </source>
</evidence>
<name>A0A562HZL3_9GAMM</name>
<dbReference type="SMART" id="SM00382">
    <property type="entry name" value="AAA"/>
    <property type="match status" value="1"/>
</dbReference>
<dbReference type="InterPro" id="IPR027417">
    <property type="entry name" value="P-loop_NTPase"/>
</dbReference>
<organism evidence="2 3">
    <name type="scientific">Azomonas agilis</name>
    <dbReference type="NCBI Taxonomy" id="116849"/>
    <lineage>
        <taxon>Bacteria</taxon>
        <taxon>Pseudomonadati</taxon>
        <taxon>Pseudomonadota</taxon>
        <taxon>Gammaproteobacteria</taxon>
        <taxon>Pseudomonadales</taxon>
        <taxon>Pseudomonadaceae</taxon>
        <taxon>Azomonas</taxon>
    </lineage>
</organism>
<dbReference type="Pfam" id="PF13479">
    <property type="entry name" value="AAA_24"/>
    <property type="match status" value="1"/>
</dbReference>
<accession>A0A562HZL3</accession>
<dbReference type="RefSeq" id="WP_144573290.1">
    <property type="nucleotide sequence ID" value="NZ_VLKG01000017.1"/>
</dbReference>
<reference evidence="2 3" key="1">
    <citation type="submission" date="2019-07" db="EMBL/GenBank/DDBJ databases">
        <title>Genomic Encyclopedia of Type Strains, Phase I: the one thousand microbial genomes (KMG-I) project.</title>
        <authorList>
            <person name="Kyrpides N."/>
        </authorList>
    </citation>
    <scope>NUCLEOTIDE SEQUENCE [LARGE SCALE GENOMIC DNA]</scope>
    <source>
        <strain evidence="2 3">DSM 375</strain>
    </source>
</reference>
<dbReference type="InterPro" id="IPR003593">
    <property type="entry name" value="AAA+_ATPase"/>
</dbReference>
<proteinExistence type="predicted"/>
<keyword evidence="3" id="KW-1185">Reference proteome</keyword>